<feature type="transmembrane region" description="Helical" evidence="5">
    <location>
        <begin position="139"/>
        <end position="162"/>
    </location>
</feature>
<dbReference type="SUPFAM" id="SSF103481">
    <property type="entry name" value="Multidrug resistance efflux transporter EmrE"/>
    <property type="match status" value="2"/>
</dbReference>
<comment type="caution">
    <text evidence="7">The sequence shown here is derived from an EMBL/GenBank/DDBJ whole genome shotgun (WGS) entry which is preliminary data.</text>
</comment>
<sequence>MMLVVVTDSLMAVLIKLTSSHTSTELAIFIRSAISLVLLFFWIGWKCNKKEKTAPLLKTQYPHLHAIRAIAGTGALLTYFYALKMLPLHIVTPLYYTIPIFIPLVGWVWLRNPISIKTWVGIVVGFLGILLIVNPGSEFFQIGSFLAIISSILTATAFIAIIKLNRTEPTHRTLFYHFLLSALATGIFAIKPENWISCPTTDLIILLFVGILGLLYHTFLTISIKCAPLKQTSPLLYLTIVFALCFDVALWGKTIAFNSIIGSSLIITGAILSTILNHQKERPLSQQAIQQTADPAILANNRQIFTTKQALNINAKIAEKVKTIQRATRIATADKA</sequence>
<evidence type="ECO:0000256" key="3">
    <source>
        <dbReference type="ARBA" id="ARBA00022989"/>
    </source>
</evidence>
<gene>
    <name evidence="7" type="ORF">JYU14_01670</name>
</gene>
<dbReference type="PANTHER" id="PTHR22911">
    <property type="entry name" value="ACYL-MALONYL CONDENSING ENZYME-RELATED"/>
    <property type="match status" value="1"/>
</dbReference>
<feature type="transmembrane region" description="Helical" evidence="5">
    <location>
        <begin position="66"/>
        <end position="82"/>
    </location>
</feature>
<protein>
    <submittedName>
        <fullName evidence="7">DMT family transporter</fullName>
    </submittedName>
</protein>
<feature type="transmembrane region" description="Helical" evidence="5">
    <location>
        <begin position="116"/>
        <end position="133"/>
    </location>
</feature>
<feature type="transmembrane region" description="Helical" evidence="5">
    <location>
        <begin position="26"/>
        <end position="45"/>
    </location>
</feature>
<feature type="domain" description="EamA" evidence="6">
    <location>
        <begin position="142"/>
        <end position="274"/>
    </location>
</feature>
<feature type="transmembrane region" description="Helical" evidence="5">
    <location>
        <begin position="88"/>
        <end position="109"/>
    </location>
</feature>
<keyword evidence="4 5" id="KW-0472">Membrane</keyword>
<evidence type="ECO:0000256" key="2">
    <source>
        <dbReference type="ARBA" id="ARBA00022692"/>
    </source>
</evidence>
<comment type="subcellular location">
    <subcellularLocation>
        <location evidence="1">Membrane</location>
        <topology evidence="1">Multi-pass membrane protein</topology>
    </subcellularLocation>
</comment>
<evidence type="ECO:0000256" key="1">
    <source>
        <dbReference type="ARBA" id="ARBA00004141"/>
    </source>
</evidence>
<evidence type="ECO:0000256" key="5">
    <source>
        <dbReference type="SAM" id="Phobius"/>
    </source>
</evidence>
<feature type="domain" description="EamA" evidence="6">
    <location>
        <begin position="2"/>
        <end position="133"/>
    </location>
</feature>
<accession>A0ABS3AT07</accession>
<keyword evidence="3 5" id="KW-1133">Transmembrane helix</keyword>
<dbReference type="Pfam" id="PF00892">
    <property type="entry name" value="EamA"/>
    <property type="match status" value="2"/>
</dbReference>
<feature type="transmembrane region" description="Helical" evidence="5">
    <location>
        <begin position="257"/>
        <end position="276"/>
    </location>
</feature>
<dbReference type="EMBL" id="JAFITR010000023">
    <property type="protein sequence ID" value="MBN4066773.1"/>
    <property type="molecule type" value="Genomic_DNA"/>
</dbReference>
<name>A0ABS3AT07_9BACT</name>
<feature type="transmembrane region" description="Helical" evidence="5">
    <location>
        <begin position="203"/>
        <end position="222"/>
    </location>
</feature>
<dbReference type="Gene3D" id="1.10.3730.20">
    <property type="match status" value="1"/>
</dbReference>
<organism evidence="7 8">
    <name type="scientific">Simkania negevensis</name>
    <dbReference type="NCBI Taxonomy" id="83561"/>
    <lineage>
        <taxon>Bacteria</taxon>
        <taxon>Pseudomonadati</taxon>
        <taxon>Chlamydiota</taxon>
        <taxon>Chlamydiia</taxon>
        <taxon>Parachlamydiales</taxon>
        <taxon>Simkaniaceae</taxon>
        <taxon>Simkania</taxon>
    </lineage>
</organism>
<dbReference type="InterPro" id="IPR037185">
    <property type="entry name" value="EmrE-like"/>
</dbReference>
<keyword evidence="2 5" id="KW-0812">Transmembrane</keyword>
<dbReference type="PANTHER" id="PTHR22911:SF6">
    <property type="entry name" value="SOLUTE CARRIER FAMILY 35 MEMBER G1"/>
    <property type="match status" value="1"/>
</dbReference>
<evidence type="ECO:0000313" key="8">
    <source>
        <dbReference type="Proteomes" id="UP000722121"/>
    </source>
</evidence>
<evidence type="ECO:0000313" key="7">
    <source>
        <dbReference type="EMBL" id="MBN4066773.1"/>
    </source>
</evidence>
<keyword evidence="8" id="KW-1185">Reference proteome</keyword>
<feature type="transmembrane region" description="Helical" evidence="5">
    <location>
        <begin position="174"/>
        <end position="191"/>
    </location>
</feature>
<dbReference type="InterPro" id="IPR000620">
    <property type="entry name" value="EamA_dom"/>
</dbReference>
<evidence type="ECO:0000259" key="6">
    <source>
        <dbReference type="Pfam" id="PF00892"/>
    </source>
</evidence>
<proteinExistence type="predicted"/>
<evidence type="ECO:0000256" key="4">
    <source>
        <dbReference type="ARBA" id="ARBA00023136"/>
    </source>
</evidence>
<reference evidence="7 8" key="1">
    <citation type="submission" date="2021-02" db="EMBL/GenBank/DDBJ databases">
        <title>Activity-based single-cell genomes from oceanic crustal fluid captures similar information to metagenomic and metatranscriptomic surveys with orders of magnitude less sampling.</title>
        <authorList>
            <person name="D'Angelo T.S."/>
            <person name="Orcutt B.N."/>
        </authorList>
    </citation>
    <scope>NUCLEOTIDE SEQUENCE [LARGE SCALE GENOMIC DNA]</scope>
    <source>
        <strain evidence="7">AH-315-G07</strain>
    </source>
</reference>
<dbReference type="Proteomes" id="UP000722121">
    <property type="component" value="Unassembled WGS sequence"/>
</dbReference>
<feature type="transmembrane region" description="Helical" evidence="5">
    <location>
        <begin position="234"/>
        <end position="251"/>
    </location>
</feature>